<dbReference type="CDD" id="cd02508">
    <property type="entry name" value="ADP_Glucose_PP"/>
    <property type="match status" value="1"/>
</dbReference>
<sequence>MKRKLLGIIDATTYHEDLEDLLTHRSLAALPFAGRYRIIDFVLSNMVNSGIRSVAIFPKMQYRSLLDHLGSGKNWDLNRKRDGLFFFPSAIVDSEYTRVGSFDLFAANMDYFYRSTQEYSLISNCFTVFNMDFRPLLNWHMRSGCDITEIHHKDGRSLELYLIKTSLLIKLIETRHQTGYTCMKDVVHSPHHGYSICHYDYSGYAVMIDSIETYFSTSMNLLQKNLWKNLFLKEQPILTKVKDEPPTKYVKGSDVKNAMIANGGLISGSVENSIVSRGVKIGKGTVIKNCIIMQKCHIEDNCYLDSVILDKDVKIEAGTKLIGTAGSPYVVRKGTKQGALMNS</sequence>
<evidence type="ECO:0000259" key="3">
    <source>
        <dbReference type="Pfam" id="PF00483"/>
    </source>
</evidence>
<comment type="similarity">
    <text evidence="1">Belongs to the bacterial/plant glucose-1-phosphate adenylyltransferase family.</text>
</comment>
<dbReference type="SUPFAM" id="SSF51161">
    <property type="entry name" value="Trimeric LpxA-like enzymes"/>
    <property type="match status" value="1"/>
</dbReference>
<evidence type="ECO:0000313" key="5">
    <source>
        <dbReference type="EMBL" id="AZU63697.1"/>
    </source>
</evidence>
<feature type="domain" description="Glucose-1-phosphate adenylyltransferase/Bifunctional protein GlmU-like C-terminal hexapeptide" evidence="4">
    <location>
        <begin position="252"/>
        <end position="320"/>
    </location>
</feature>
<feature type="domain" description="Nucleotidyl transferase" evidence="3">
    <location>
        <begin position="27"/>
        <end position="142"/>
    </location>
</feature>
<accession>A0A3T0I302</accession>
<dbReference type="InterPro" id="IPR011004">
    <property type="entry name" value="Trimer_LpxA-like_sf"/>
</dbReference>
<name>A0A3T0I302_9BACI</name>
<dbReference type="STRING" id="1193713.GCA_001636315_01247"/>
<dbReference type="Proteomes" id="UP000282892">
    <property type="component" value="Chromosome"/>
</dbReference>
<evidence type="ECO:0000256" key="2">
    <source>
        <dbReference type="ARBA" id="ARBA00023056"/>
    </source>
</evidence>
<dbReference type="PANTHER" id="PTHR43523">
    <property type="entry name" value="GLUCOSE-1-PHOSPHATE ADENYLYLTRANSFERASE-RELATED"/>
    <property type="match status" value="1"/>
</dbReference>
<dbReference type="AlphaFoldDB" id="A0A3T0I302"/>
<dbReference type="InterPro" id="IPR029044">
    <property type="entry name" value="Nucleotide-diphossugar_trans"/>
</dbReference>
<keyword evidence="5" id="KW-0808">Transferase</keyword>
<dbReference type="InterPro" id="IPR011831">
    <property type="entry name" value="ADP-Glc_PPase"/>
</dbReference>
<dbReference type="InterPro" id="IPR005835">
    <property type="entry name" value="NTP_transferase_dom"/>
</dbReference>
<keyword evidence="2" id="KW-0320">Glycogen biosynthesis</keyword>
<protein>
    <submittedName>
        <fullName evidence="5">Glucose-1-phosphate adenylyltransferase</fullName>
    </submittedName>
</protein>
<dbReference type="SUPFAM" id="SSF53448">
    <property type="entry name" value="Nucleotide-diphospho-sugar transferases"/>
    <property type="match status" value="1"/>
</dbReference>
<dbReference type="PANTHER" id="PTHR43523:SF6">
    <property type="entry name" value="GLYCOGEN BIOSYNTHESIS PROTEIN GLGD"/>
    <property type="match status" value="1"/>
</dbReference>
<dbReference type="Gene3D" id="2.160.10.10">
    <property type="entry name" value="Hexapeptide repeat proteins"/>
    <property type="match status" value="1"/>
</dbReference>
<dbReference type="CDD" id="cd04651">
    <property type="entry name" value="LbH_G1P_AT_C"/>
    <property type="match status" value="1"/>
</dbReference>
<dbReference type="RefSeq" id="WP_127488341.1">
    <property type="nucleotide sequence ID" value="NZ_CP022572.1"/>
</dbReference>
<keyword evidence="5" id="KW-0548">Nucleotidyltransferase</keyword>
<dbReference type="OrthoDB" id="9801810at2"/>
<dbReference type="Pfam" id="PF24894">
    <property type="entry name" value="Hexapep_GlmU"/>
    <property type="match status" value="1"/>
</dbReference>
<dbReference type="GO" id="GO:0005978">
    <property type="term" value="P:glycogen biosynthetic process"/>
    <property type="evidence" value="ECO:0007669"/>
    <property type="project" value="UniProtKB-KW"/>
</dbReference>
<dbReference type="KEGG" id="nmk:CHR53_21820"/>
<dbReference type="Gene3D" id="3.90.550.10">
    <property type="entry name" value="Spore Coat Polysaccharide Biosynthesis Protein SpsA, Chain A"/>
    <property type="match status" value="1"/>
</dbReference>
<proteinExistence type="inferred from homology"/>
<evidence type="ECO:0000259" key="4">
    <source>
        <dbReference type="Pfam" id="PF24894"/>
    </source>
</evidence>
<dbReference type="InterPro" id="IPR056818">
    <property type="entry name" value="GlmU/GlgC-like_hexapep"/>
</dbReference>
<reference evidence="5 6" key="1">
    <citation type="submission" date="2017-07" db="EMBL/GenBank/DDBJ databases">
        <title>The complete genome sequence of Bacillus mesonae strain H20-5, an efficient strain improving plant abiotic stress resistance.</title>
        <authorList>
            <person name="Kim S.Y."/>
            <person name="Song H."/>
            <person name="Sang M.K."/>
            <person name="Weon H.-Y."/>
            <person name="Song J."/>
        </authorList>
    </citation>
    <scope>NUCLEOTIDE SEQUENCE [LARGE SCALE GENOMIC DNA]</scope>
    <source>
        <strain evidence="5 6">H20-5</strain>
    </source>
</reference>
<dbReference type="Pfam" id="PF00483">
    <property type="entry name" value="NTP_transferase"/>
    <property type="match status" value="1"/>
</dbReference>
<dbReference type="GO" id="GO:0008878">
    <property type="term" value="F:glucose-1-phosphate adenylyltransferase activity"/>
    <property type="evidence" value="ECO:0007669"/>
    <property type="project" value="InterPro"/>
</dbReference>
<keyword evidence="6" id="KW-1185">Reference proteome</keyword>
<evidence type="ECO:0000256" key="1">
    <source>
        <dbReference type="ARBA" id="ARBA00010443"/>
    </source>
</evidence>
<evidence type="ECO:0000313" key="6">
    <source>
        <dbReference type="Proteomes" id="UP000282892"/>
    </source>
</evidence>
<dbReference type="EMBL" id="CP022572">
    <property type="protein sequence ID" value="AZU63697.1"/>
    <property type="molecule type" value="Genomic_DNA"/>
</dbReference>
<gene>
    <name evidence="5" type="ORF">CHR53_21820</name>
</gene>
<organism evidence="5 6">
    <name type="scientific">Neobacillus mesonae</name>
    <dbReference type="NCBI Taxonomy" id="1193713"/>
    <lineage>
        <taxon>Bacteria</taxon>
        <taxon>Bacillati</taxon>
        <taxon>Bacillota</taxon>
        <taxon>Bacilli</taxon>
        <taxon>Bacillales</taxon>
        <taxon>Bacillaceae</taxon>
        <taxon>Neobacillus</taxon>
    </lineage>
</organism>